<proteinExistence type="predicted"/>
<dbReference type="STRING" id="670580.A0A1X6MS26"/>
<sequence length="866" mass="94401">MSFDHQVQLLLSLSVLITQRLLKPVLPGHSIELPSLLFCMREALQDPEKIPLKAKNLRLSDALSKIDKTQFIDAYVQSQKPYLATYAKEGPLPDVTPKDQSPPLVSTEGDRQAGPTLKSGFDTPILKPRVPLKEPKKDKVLHKAPLPVKSSRKKEEENKENKIRSQRTRDTRHSSSPAKQRGGPALKQQTLDKFKPLKKTIARKDHIVSKKRARDSDTSDGERATRLAERRERRRKKRAVIQPKSKDSEEAPDVCASDNDKTDEKKSQKKKGVSMSTGLALMHGFTANNIGKNRLTIVPEQRGVFSKGRASANMTVKTTSVKRMQAFSESQFLSKSKPKSPAKGEDDNPSSYSGASNENRGISRKRTKKQDARAECSDASSIVEAAGDSSSLINEEHPCIAPAPGSPARKLRTVESVVWDIELEGNELRPDPPASEHLVANSESAVVLNTRSRDWQVKKIVHATDIVSDAHSEPDDGDDDMDSDTPTSLIYSIGPSQSASQAGQQLRTMKHTASKFFNHPTNDIAHPLANHIGVATLSDGPQSITGTRLMDVHGSFISPSQAEPAGSTMSLPQQSEDLVASADTVRASAVAQSPASYMSTDSLERELQALDSGSRTAGHTTGTLPCAMRRTWKQAYSYTGYTFAVPSAYFDGLDDSWRDPLDYNSFASAHSLSEDQHTGPESCVLPAGEDCVMQDAHESEDWAIDLSNGAPIRQEHALTYQAPYYLNSLDADQGLVYEGIGYTGDLLSRLSSDEDPLEPDDGPAGQHYPDDNPAFDTLPESIDCLSRSCTPLSCGGLSSDIGSDLPSNNKSIVDSMPHFSQGRALLMGLAERSSGSEVAPAVPYVLSSAEEQVAKSLRGHWLPHKL</sequence>
<keyword evidence="3" id="KW-1185">Reference proteome</keyword>
<name>A0A1X6MS26_9APHY</name>
<feature type="compositionally biased region" description="Basic and acidic residues" evidence="1">
    <location>
        <begin position="153"/>
        <end position="173"/>
    </location>
</feature>
<feature type="region of interest" description="Disordered" evidence="1">
    <location>
        <begin position="750"/>
        <end position="771"/>
    </location>
</feature>
<feature type="compositionally biased region" description="Polar residues" evidence="1">
    <location>
        <begin position="349"/>
        <end position="360"/>
    </location>
</feature>
<protein>
    <submittedName>
        <fullName evidence="2">Uncharacterized protein</fullName>
    </submittedName>
</protein>
<dbReference type="AlphaFoldDB" id="A0A1X6MS26"/>
<feature type="region of interest" description="Disordered" evidence="1">
    <location>
        <begin position="327"/>
        <end position="381"/>
    </location>
</feature>
<evidence type="ECO:0000313" key="3">
    <source>
        <dbReference type="Proteomes" id="UP000194127"/>
    </source>
</evidence>
<dbReference type="OrthoDB" id="2537141at2759"/>
<dbReference type="EMBL" id="KZ110602">
    <property type="protein sequence ID" value="OSX59175.1"/>
    <property type="molecule type" value="Genomic_DNA"/>
</dbReference>
<dbReference type="Proteomes" id="UP000194127">
    <property type="component" value="Unassembled WGS sequence"/>
</dbReference>
<accession>A0A1X6MS26</accession>
<reference evidence="2 3" key="1">
    <citation type="submission" date="2017-04" db="EMBL/GenBank/DDBJ databases">
        <title>Genome Sequence of the Model Brown-Rot Fungus Postia placenta SB12.</title>
        <authorList>
            <consortium name="DOE Joint Genome Institute"/>
            <person name="Gaskell J."/>
            <person name="Kersten P."/>
            <person name="Larrondo L.F."/>
            <person name="Canessa P."/>
            <person name="Martinez D."/>
            <person name="Hibbett D."/>
            <person name="Schmoll M."/>
            <person name="Kubicek C.P."/>
            <person name="Martinez A.T."/>
            <person name="Yadav J."/>
            <person name="Master E."/>
            <person name="Magnuson J.K."/>
            <person name="James T."/>
            <person name="Yaver D."/>
            <person name="Berka R."/>
            <person name="Labutti K."/>
            <person name="Lipzen A."/>
            <person name="Aerts A."/>
            <person name="Barry K."/>
            <person name="Henrissat B."/>
            <person name="Blanchette R."/>
            <person name="Grigoriev I."/>
            <person name="Cullen D."/>
        </authorList>
    </citation>
    <scope>NUCLEOTIDE SEQUENCE [LARGE SCALE GENOMIC DNA]</scope>
    <source>
        <strain evidence="2 3">MAD-698-R-SB12</strain>
    </source>
</reference>
<feature type="compositionally biased region" description="Basic and acidic residues" evidence="1">
    <location>
        <begin position="202"/>
        <end position="231"/>
    </location>
</feature>
<dbReference type="GeneID" id="36326108"/>
<gene>
    <name evidence="2" type="ORF">POSPLADRAFT_1059388</name>
</gene>
<evidence type="ECO:0000313" key="2">
    <source>
        <dbReference type="EMBL" id="OSX59175.1"/>
    </source>
</evidence>
<feature type="region of interest" description="Disordered" evidence="1">
    <location>
        <begin position="88"/>
        <end position="275"/>
    </location>
</feature>
<dbReference type="RefSeq" id="XP_024335969.1">
    <property type="nucleotide sequence ID" value="XM_024481158.1"/>
</dbReference>
<organism evidence="2 3">
    <name type="scientific">Postia placenta MAD-698-R-SB12</name>
    <dbReference type="NCBI Taxonomy" id="670580"/>
    <lineage>
        <taxon>Eukaryota</taxon>
        <taxon>Fungi</taxon>
        <taxon>Dikarya</taxon>
        <taxon>Basidiomycota</taxon>
        <taxon>Agaricomycotina</taxon>
        <taxon>Agaricomycetes</taxon>
        <taxon>Polyporales</taxon>
        <taxon>Adustoporiaceae</taxon>
        <taxon>Rhodonia</taxon>
    </lineage>
</organism>
<evidence type="ECO:0000256" key="1">
    <source>
        <dbReference type="SAM" id="MobiDB-lite"/>
    </source>
</evidence>